<dbReference type="AlphaFoldDB" id="Q64CE0"/>
<dbReference type="SUPFAM" id="SSF51556">
    <property type="entry name" value="Metallo-dependent hydrolases"/>
    <property type="match status" value="1"/>
</dbReference>
<feature type="domain" description="Amidohydrolase 3" evidence="1">
    <location>
        <begin position="310"/>
        <end position="387"/>
    </location>
</feature>
<dbReference type="PANTHER" id="PTHR11647">
    <property type="entry name" value="HYDRANTOINASE/DIHYDROPYRIMIDINASE FAMILY MEMBER"/>
    <property type="match status" value="1"/>
</dbReference>
<protein>
    <submittedName>
        <fullName evidence="2">Tungsten formylmethanofuran dehydrogenase subunit A</fullName>
    </submittedName>
</protein>
<name>Q64CE0_UNCAG</name>
<reference evidence="2" key="1">
    <citation type="journal article" date="2004" name="Science">
        <title>Reverse methanogenesis: testing the hypothesis with environmental genomics.</title>
        <authorList>
            <person name="Hallam S.J."/>
            <person name="Putnam N."/>
            <person name="Preston C.M."/>
            <person name="Detter J.C."/>
            <person name="Rokhsar D."/>
            <person name="Richardson P.M."/>
            <person name="DeLong E.F."/>
        </authorList>
    </citation>
    <scope>NUCLEOTIDE SEQUENCE</scope>
</reference>
<dbReference type="Gene3D" id="3.20.20.140">
    <property type="entry name" value="Metal-dependent hydrolases"/>
    <property type="match status" value="1"/>
</dbReference>
<dbReference type="InterPro" id="IPR050378">
    <property type="entry name" value="Metallo-dep_Hydrolases_sf"/>
</dbReference>
<dbReference type="GO" id="GO:0016810">
    <property type="term" value="F:hydrolase activity, acting on carbon-nitrogen (but not peptide) bonds"/>
    <property type="evidence" value="ECO:0007669"/>
    <property type="project" value="InterPro"/>
</dbReference>
<dbReference type="Gene3D" id="2.30.40.10">
    <property type="entry name" value="Urease, subunit C, domain 1"/>
    <property type="match status" value="1"/>
</dbReference>
<dbReference type="EMBL" id="AY714836">
    <property type="protein sequence ID" value="AAU82937.1"/>
    <property type="molecule type" value="Genomic_DNA"/>
</dbReference>
<evidence type="ECO:0000259" key="1">
    <source>
        <dbReference type="Pfam" id="PF07969"/>
    </source>
</evidence>
<evidence type="ECO:0000313" key="2">
    <source>
        <dbReference type="EMBL" id="AAU82937.1"/>
    </source>
</evidence>
<dbReference type="InterPro" id="IPR032466">
    <property type="entry name" value="Metal_Hydrolase"/>
</dbReference>
<gene>
    <name evidence="2" type="primary">fwdA</name>
    <name evidence="2" type="ORF">GZ23H9_32</name>
</gene>
<sequence>MWLGMVIQIRNGTVYDPANGIEGEKMDIFVCDGKIVDEIKPDEIIDATDKTVMAGGIDVHSHVATYGLNLARFTFGFPTVGAIGSMYAKMGYTHVNEPLMTLNTASYVHHELSSIPLVDTSALLVLSLYDIDKEIREGDKASVKSALPVLLDLTKSIGIKIYDIRVRYAKKGFFYRDIDVTKCLKFFYDLAEEPKILLRTYPELLDEDTDILSGFCMAHIGSGIDDDARYEAAIDIIRRGGAVDLGIVSPYPDEAVNMRIGYGAASETFMSMDIGLEQPLIISEVDEKREGNNKSLRFALDALEYLPSSNISFSTDSPSGCLFSSYPKLFTWLLSRRNRKELRPDVEYSLYELAQITRTNPARQLGLENKGHLGIGADADIVIYDMDENTGWRELEKRLGNCSFLLKGGEAIIREGKLNKDRARKKTLHFVPEVKEKAYESELIERICNRRSFRAEHLRVDECFLH</sequence>
<proteinExistence type="predicted"/>
<dbReference type="SUPFAM" id="SSF51338">
    <property type="entry name" value="Composite domain of metallo-dependent hydrolases"/>
    <property type="match status" value="2"/>
</dbReference>
<reference evidence="2" key="2">
    <citation type="submission" date="2004-08" db="EMBL/GenBank/DDBJ databases">
        <authorList>
            <person name="Putnam N."/>
            <person name="Detter J.C."/>
            <person name="Richardson P.M."/>
            <person name="Rokhsar D."/>
        </authorList>
    </citation>
    <scope>NUCLEOTIDE SEQUENCE</scope>
</reference>
<dbReference type="InterPro" id="IPR013108">
    <property type="entry name" value="Amidohydro_3"/>
</dbReference>
<accession>Q64CE0</accession>
<dbReference type="PANTHER" id="PTHR11647:SF1">
    <property type="entry name" value="COLLAPSIN RESPONSE MEDIATOR PROTEIN"/>
    <property type="match status" value="1"/>
</dbReference>
<organism evidence="2">
    <name type="scientific">Uncultured archaeon GZfos26G2</name>
    <dbReference type="NCBI Taxonomy" id="3386331"/>
    <lineage>
        <taxon>Archaea</taxon>
        <taxon>Methanobacteriati</taxon>
        <taxon>Methanobacteriota</taxon>
        <taxon>Stenosarchaea group</taxon>
        <taxon>Methanomicrobia</taxon>
        <taxon>Candidatus Methanophagales</taxon>
        <taxon>Candidatus Methanophagaceae</taxon>
        <taxon>Candidatus Methanophaga</taxon>
    </lineage>
</organism>
<dbReference type="Pfam" id="PF07969">
    <property type="entry name" value="Amidohydro_3"/>
    <property type="match status" value="1"/>
</dbReference>
<dbReference type="InterPro" id="IPR011059">
    <property type="entry name" value="Metal-dep_hydrolase_composite"/>
</dbReference>